<evidence type="ECO:0000256" key="4">
    <source>
        <dbReference type="ARBA" id="ARBA00023235"/>
    </source>
</evidence>
<dbReference type="InterPro" id="IPR013078">
    <property type="entry name" value="His_Pase_superF_clade-1"/>
</dbReference>
<protein>
    <recommendedName>
        <fullName evidence="2">phosphoglycerate mutase (2,3-diphosphoglycerate-dependent)</fullName>
        <ecNumber evidence="2">5.4.2.11</ecNumber>
    </recommendedName>
</protein>
<dbReference type="SMART" id="SM00855">
    <property type="entry name" value="PGAM"/>
    <property type="match status" value="1"/>
</dbReference>
<comment type="caution">
    <text evidence="5">The sequence shown here is derived from an EMBL/GenBank/DDBJ whole genome shotgun (WGS) entry which is preliminary data.</text>
</comment>
<dbReference type="Gene3D" id="3.40.50.1240">
    <property type="entry name" value="Phosphoglycerate mutase-like"/>
    <property type="match status" value="1"/>
</dbReference>
<name>A0ABT9VQ66_9BACI</name>
<evidence type="ECO:0000256" key="3">
    <source>
        <dbReference type="ARBA" id="ARBA00023152"/>
    </source>
</evidence>
<proteinExistence type="inferred from homology"/>
<dbReference type="SUPFAM" id="SSF53254">
    <property type="entry name" value="Phosphoglycerate mutase-like"/>
    <property type="match status" value="1"/>
</dbReference>
<keyword evidence="4 5" id="KW-0413">Isomerase</keyword>
<dbReference type="InterPro" id="IPR005952">
    <property type="entry name" value="Phosphogly_mut1"/>
</dbReference>
<dbReference type="RefSeq" id="WP_044747529.1">
    <property type="nucleotide sequence ID" value="NZ_JAUSTR010000010.1"/>
</dbReference>
<dbReference type="EC" id="5.4.2.11" evidence="2"/>
<dbReference type="EMBL" id="JAUSTR010000010">
    <property type="protein sequence ID" value="MDQ0163131.1"/>
    <property type="molecule type" value="Genomic_DNA"/>
</dbReference>
<dbReference type="Pfam" id="PF00300">
    <property type="entry name" value="His_Phos_1"/>
    <property type="match status" value="1"/>
</dbReference>
<dbReference type="PANTHER" id="PTHR11931">
    <property type="entry name" value="PHOSPHOGLYCERATE MUTASE"/>
    <property type="match status" value="1"/>
</dbReference>
<sequence>MLTFYFVRHGETEWNREKRMQGWLDSELTEKGVHDALALGHQLKDIPFTAVYSSPSARAKKTAKIILEQNRSRSIISDDRLKEIFLANWQGKTIKEIEREDPEAFDHYFYKPHLYRPKMGESFYDVQNRAVSFIKDKLAKHSSGNILVVSHGILLTLLLFSIKKLPLEKLWREPLMEGTSLTIVNVKDRQFQILTEGNTEHLHVKEYDNEKTKIFP</sequence>
<accession>A0ABT9VQ66</accession>
<evidence type="ECO:0000256" key="1">
    <source>
        <dbReference type="ARBA" id="ARBA00006717"/>
    </source>
</evidence>
<organism evidence="5 6">
    <name type="scientific">Aeribacillus alveayuensis</name>
    <dbReference type="NCBI Taxonomy" id="279215"/>
    <lineage>
        <taxon>Bacteria</taxon>
        <taxon>Bacillati</taxon>
        <taxon>Bacillota</taxon>
        <taxon>Bacilli</taxon>
        <taxon>Bacillales</taxon>
        <taxon>Bacillaceae</taxon>
        <taxon>Aeribacillus</taxon>
    </lineage>
</organism>
<evidence type="ECO:0000256" key="2">
    <source>
        <dbReference type="ARBA" id="ARBA00012028"/>
    </source>
</evidence>
<dbReference type="Proteomes" id="UP001225646">
    <property type="component" value="Unassembled WGS sequence"/>
</dbReference>
<gene>
    <name evidence="5" type="ORF">J2S06_002209</name>
</gene>
<dbReference type="GO" id="GO:0004619">
    <property type="term" value="F:phosphoglycerate mutase activity"/>
    <property type="evidence" value="ECO:0007669"/>
    <property type="project" value="UniProtKB-EC"/>
</dbReference>
<comment type="similarity">
    <text evidence="1">Belongs to the phosphoglycerate mutase family. BPG-dependent PGAM subfamily.</text>
</comment>
<dbReference type="InterPro" id="IPR029033">
    <property type="entry name" value="His_PPase_superfam"/>
</dbReference>
<reference evidence="5 6" key="1">
    <citation type="submission" date="2023-07" db="EMBL/GenBank/DDBJ databases">
        <title>Genomic Encyclopedia of Type Strains, Phase IV (KMG-IV): sequencing the most valuable type-strain genomes for metagenomic binning, comparative biology and taxonomic classification.</title>
        <authorList>
            <person name="Goeker M."/>
        </authorList>
    </citation>
    <scope>NUCLEOTIDE SEQUENCE [LARGE SCALE GENOMIC DNA]</scope>
    <source>
        <strain evidence="5 6">DSM 19092</strain>
    </source>
</reference>
<evidence type="ECO:0000313" key="5">
    <source>
        <dbReference type="EMBL" id="MDQ0163131.1"/>
    </source>
</evidence>
<dbReference type="CDD" id="cd07067">
    <property type="entry name" value="HP_PGM_like"/>
    <property type="match status" value="1"/>
</dbReference>
<keyword evidence="6" id="KW-1185">Reference proteome</keyword>
<evidence type="ECO:0000313" key="6">
    <source>
        <dbReference type="Proteomes" id="UP001225646"/>
    </source>
</evidence>
<keyword evidence="3" id="KW-0324">Glycolysis</keyword>